<feature type="compositionally biased region" description="Basic and acidic residues" evidence="7">
    <location>
        <begin position="64"/>
        <end position="74"/>
    </location>
</feature>
<dbReference type="eggNOG" id="ENOG502R071">
    <property type="taxonomic scope" value="Eukaryota"/>
</dbReference>
<accession>A0A0E0L688</accession>
<dbReference type="HOGENOM" id="CLU_066741_0_0_1"/>
<feature type="region of interest" description="Disordered" evidence="7">
    <location>
        <begin position="50"/>
        <end position="81"/>
    </location>
</feature>
<feature type="domain" description="OVATE" evidence="8">
    <location>
        <begin position="254"/>
        <end position="313"/>
    </location>
</feature>
<dbReference type="Gramene" id="OPUNC05G24820.1">
    <property type="protein sequence ID" value="OPUNC05G24820.1"/>
    <property type="gene ID" value="OPUNC05G24820"/>
</dbReference>
<comment type="subcellular location">
    <subcellularLocation>
        <location evidence="1 6">Nucleus</location>
    </subcellularLocation>
</comment>
<feature type="compositionally biased region" description="Basic and acidic residues" evidence="7">
    <location>
        <begin position="222"/>
        <end position="239"/>
    </location>
</feature>
<dbReference type="OMA" id="QMLLHTS"/>
<evidence type="ECO:0000313" key="9">
    <source>
        <dbReference type="EnsemblPlants" id="OPUNC05G24820.1"/>
    </source>
</evidence>
<feature type="compositionally biased region" description="Low complexity" evidence="7">
    <location>
        <begin position="133"/>
        <end position="143"/>
    </location>
</feature>
<name>A0A0E0L688_ORYPU</name>
<dbReference type="AlphaFoldDB" id="A0A0E0L688"/>
<reference evidence="9" key="1">
    <citation type="submission" date="2015-04" db="UniProtKB">
        <authorList>
            <consortium name="EnsemblPlants"/>
        </authorList>
    </citation>
    <scope>IDENTIFICATION</scope>
</reference>
<evidence type="ECO:0000256" key="6">
    <source>
        <dbReference type="RuleBase" id="RU367028"/>
    </source>
</evidence>
<protein>
    <recommendedName>
        <fullName evidence="6">Transcription repressor</fullName>
    </recommendedName>
    <alternativeName>
        <fullName evidence="6">Ovate family protein</fullName>
    </alternativeName>
</protein>
<dbReference type="PANTHER" id="PTHR33057">
    <property type="entry name" value="TRANSCRIPTION REPRESSOR OFP7-RELATED"/>
    <property type="match status" value="1"/>
</dbReference>
<dbReference type="STRING" id="4537.A0A0E0L688"/>
<dbReference type="InterPro" id="IPR006458">
    <property type="entry name" value="Ovate_C"/>
</dbReference>
<comment type="function">
    <text evidence="6">Transcriptional repressor that regulates multiple aspects of plant growth and development.</text>
</comment>
<dbReference type="GO" id="GO:0005634">
    <property type="term" value="C:nucleus"/>
    <property type="evidence" value="ECO:0007669"/>
    <property type="project" value="UniProtKB-SubCell"/>
</dbReference>
<sequence length="318" mass="33452">MDKSKARRHGVGGRLRQRLSQILLHSSCTTTSATAFVSLAKTNVAVAGNAAGARQAPPPAADAHQPRPKIDGSVRRRRRRSARALVHISIDCSGATSARHSARSVGAAVMPSPVASAKDVKAVIRSKARSGKPRSPSYSCSSSTVTDDELPPFSSSDGDGGEGAETRSSTLFSSLSISSDSTSDFYNSTGGSKRHHKNPPRRVPRRAPPRGANAADEVAASKPHEDKKDGAKKADDKHGGGGVVGVAAAGSMAVVKRSHNPYADFRSSMVEMVVERRICGADAMADLLVSYLSLNSRRHHPAILAAFEDVWEAVFGTP</sequence>
<dbReference type="PROSITE" id="PS51754">
    <property type="entry name" value="OVATE"/>
    <property type="match status" value="1"/>
</dbReference>
<evidence type="ECO:0000313" key="10">
    <source>
        <dbReference type="Proteomes" id="UP000026962"/>
    </source>
</evidence>
<evidence type="ECO:0000259" key="8">
    <source>
        <dbReference type="PROSITE" id="PS51754"/>
    </source>
</evidence>
<dbReference type="InterPro" id="IPR038933">
    <property type="entry name" value="Ovate"/>
</dbReference>
<dbReference type="Pfam" id="PF04844">
    <property type="entry name" value="Ovate"/>
    <property type="match status" value="1"/>
</dbReference>
<dbReference type="PANTHER" id="PTHR33057:SF12">
    <property type="entry name" value="TRANSCRIPTION REPRESSOR"/>
    <property type="match status" value="1"/>
</dbReference>
<evidence type="ECO:0000256" key="7">
    <source>
        <dbReference type="SAM" id="MobiDB-lite"/>
    </source>
</evidence>
<dbReference type="NCBIfam" id="TIGR01568">
    <property type="entry name" value="A_thal_3678"/>
    <property type="match status" value="1"/>
</dbReference>
<feature type="region of interest" description="Disordered" evidence="7">
    <location>
        <begin position="125"/>
        <end position="242"/>
    </location>
</feature>
<organism evidence="9">
    <name type="scientific">Oryza punctata</name>
    <name type="common">Red rice</name>
    <dbReference type="NCBI Taxonomy" id="4537"/>
    <lineage>
        <taxon>Eukaryota</taxon>
        <taxon>Viridiplantae</taxon>
        <taxon>Streptophyta</taxon>
        <taxon>Embryophyta</taxon>
        <taxon>Tracheophyta</taxon>
        <taxon>Spermatophyta</taxon>
        <taxon>Magnoliopsida</taxon>
        <taxon>Liliopsida</taxon>
        <taxon>Poales</taxon>
        <taxon>Poaceae</taxon>
        <taxon>BOP clade</taxon>
        <taxon>Oryzoideae</taxon>
        <taxon>Oryzeae</taxon>
        <taxon>Oryzinae</taxon>
        <taxon>Oryza</taxon>
    </lineage>
</organism>
<evidence type="ECO:0000256" key="2">
    <source>
        <dbReference type="ARBA" id="ARBA00022491"/>
    </source>
</evidence>
<dbReference type="GO" id="GO:0045892">
    <property type="term" value="P:negative regulation of DNA-templated transcription"/>
    <property type="evidence" value="ECO:0007669"/>
    <property type="project" value="UniProtKB-UniRule"/>
</dbReference>
<proteinExistence type="predicted"/>
<keyword evidence="2 6" id="KW-0678">Repressor</keyword>
<reference evidence="9" key="2">
    <citation type="submission" date="2018-05" db="EMBL/GenBank/DDBJ databases">
        <title>OpunRS2 (Oryza punctata Reference Sequence Version 2).</title>
        <authorList>
            <person name="Zhang J."/>
            <person name="Kudrna D."/>
            <person name="Lee S."/>
            <person name="Talag J."/>
            <person name="Welchert J."/>
            <person name="Wing R.A."/>
        </authorList>
    </citation>
    <scope>NUCLEOTIDE SEQUENCE [LARGE SCALE GENOMIC DNA]</scope>
</reference>
<feature type="compositionally biased region" description="Low complexity" evidence="7">
    <location>
        <begin position="168"/>
        <end position="185"/>
    </location>
</feature>
<feature type="compositionally biased region" description="Basic residues" evidence="7">
    <location>
        <begin position="192"/>
        <end position="208"/>
    </location>
</feature>
<keyword evidence="4 6" id="KW-0804">Transcription</keyword>
<evidence type="ECO:0000256" key="5">
    <source>
        <dbReference type="ARBA" id="ARBA00023242"/>
    </source>
</evidence>
<evidence type="ECO:0000256" key="4">
    <source>
        <dbReference type="ARBA" id="ARBA00023163"/>
    </source>
</evidence>
<evidence type="ECO:0000256" key="1">
    <source>
        <dbReference type="ARBA" id="ARBA00004123"/>
    </source>
</evidence>
<dbReference type="Proteomes" id="UP000026962">
    <property type="component" value="Chromosome 5"/>
</dbReference>
<keyword evidence="3 6" id="KW-0805">Transcription regulation</keyword>
<keyword evidence="10" id="KW-1185">Reference proteome</keyword>
<keyword evidence="5 6" id="KW-0539">Nucleus</keyword>
<evidence type="ECO:0000256" key="3">
    <source>
        <dbReference type="ARBA" id="ARBA00023015"/>
    </source>
</evidence>
<dbReference type="EnsemblPlants" id="OPUNC05G24820.1">
    <property type="protein sequence ID" value="OPUNC05G24820.1"/>
    <property type="gene ID" value="OPUNC05G24820"/>
</dbReference>